<comment type="caution">
    <text evidence="1">The sequence shown here is derived from an EMBL/GenBank/DDBJ whole genome shotgun (WGS) entry which is preliminary data.</text>
</comment>
<accession>A0AAV9Y1M3</accession>
<dbReference type="Proteomes" id="UP001311799">
    <property type="component" value="Unassembled WGS sequence"/>
</dbReference>
<dbReference type="EMBL" id="JAWDEY010000002">
    <property type="protein sequence ID" value="KAK6590888.1"/>
    <property type="molecule type" value="Genomic_DNA"/>
</dbReference>
<sequence>MVEQNNYSEREFVTNVDCEKVLVYEQKNNRPLENIDIIEDRKESKNIDSPVLTYCRNKLGELSSRSHNKCKFELREDEQIKNFQFHVNKMKMWPSFDHIFKAARKDNKWFLKSIPLKGVNKILIKEQSLINISKVS</sequence>
<proteinExistence type="predicted"/>
<dbReference type="AlphaFoldDB" id="A0AAV9Y1M3"/>
<keyword evidence="2" id="KW-1185">Reference proteome</keyword>
<protein>
    <submittedName>
        <fullName evidence="1">Uncharacterized protein</fullName>
    </submittedName>
</protein>
<name>A0AAV9Y1M3_9CRYT</name>
<evidence type="ECO:0000313" key="2">
    <source>
        <dbReference type="Proteomes" id="UP001311799"/>
    </source>
</evidence>
<evidence type="ECO:0000313" key="1">
    <source>
        <dbReference type="EMBL" id="KAK6590888.1"/>
    </source>
</evidence>
<reference evidence="1 2" key="1">
    <citation type="submission" date="2023-10" db="EMBL/GenBank/DDBJ databases">
        <title>Comparative genomics analysis reveals potential genetic determinants of host preference in Cryptosporidium xiaoi.</title>
        <authorList>
            <person name="Xiao L."/>
            <person name="Li J."/>
        </authorList>
    </citation>
    <scope>NUCLEOTIDE SEQUENCE [LARGE SCALE GENOMIC DNA]</scope>
    <source>
        <strain evidence="1 2">52996</strain>
    </source>
</reference>
<organism evidence="1 2">
    <name type="scientific">Cryptosporidium xiaoi</name>
    <dbReference type="NCBI Taxonomy" id="659607"/>
    <lineage>
        <taxon>Eukaryota</taxon>
        <taxon>Sar</taxon>
        <taxon>Alveolata</taxon>
        <taxon>Apicomplexa</taxon>
        <taxon>Conoidasida</taxon>
        <taxon>Coccidia</taxon>
        <taxon>Eucoccidiorida</taxon>
        <taxon>Eimeriorina</taxon>
        <taxon>Cryptosporidiidae</taxon>
        <taxon>Cryptosporidium</taxon>
    </lineage>
</organism>
<gene>
    <name evidence="1" type="ORF">RS030_111865</name>
</gene>